<comment type="subcellular location">
    <subcellularLocation>
        <location evidence="1">Nucleus</location>
    </subcellularLocation>
</comment>
<evidence type="ECO:0008006" key="11">
    <source>
        <dbReference type="Google" id="ProtNLM"/>
    </source>
</evidence>
<dbReference type="InParanoid" id="G2Q3H8"/>
<dbReference type="GO" id="GO:0006260">
    <property type="term" value="P:DNA replication"/>
    <property type="evidence" value="ECO:0007669"/>
    <property type="project" value="TreeGrafter"/>
</dbReference>
<dbReference type="Proteomes" id="UP000007322">
    <property type="component" value="Chromosome 1"/>
</dbReference>
<reference evidence="9 10" key="1">
    <citation type="journal article" date="2011" name="Nat. Biotechnol.">
        <title>Comparative genomic analysis of the thermophilic biomass-degrading fungi Myceliophthora thermophila and Thielavia terrestris.</title>
        <authorList>
            <person name="Berka R.M."/>
            <person name="Grigoriev I.V."/>
            <person name="Otillar R."/>
            <person name="Salamov A."/>
            <person name="Grimwood J."/>
            <person name="Reid I."/>
            <person name="Ishmael N."/>
            <person name="John T."/>
            <person name="Darmond C."/>
            <person name="Moisan M.-C."/>
            <person name="Henrissat B."/>
            <person name="Coutinho P.M."/>
            <person name="Lombard V."/>
            <person name="Natvig D.O."/>
            <person name="Lindquist E."/>
            <person name="Schmutz J."/>
            <person name="Lucas S."/>
            <person name="Harris P."/>
            <person name="Powlowski J."/>
            <person name="Bellemare A."/>
            <person name="Taylor D."/>
            <person name="Butler G."/>
            <person name="de Vries R.P."/>
            <person name="Allijn I.E."/>
            <person name="van den Brink J."/>
            <person name="Ushinsky S."/>
            <person name="Storms R."/>
            <person name="Powell A.J."/>
            <person name="Paulsen I.T."/>
            <person name="Elbourne L.D.H."/>
            <person name="Baker S.E."/>
            <person name="Magnuson J."/>
            <person name="LaBoissiere S."/>
            <person name="Clutterbuck A.J."/>
            <person name="Martinez D."/>
            <person name="Wogulis M."/>
            <person name="de Leon A.L."/>
            <person name="Rey M.W."/>
            <person name="Tsang A."/>
        </authorList>
    </citation>
    <scope>NUCLEOTIDE SEQUENCE [LARGE SCALE GENOMIC DNA]</scope>
    <source>
        <strain evidence="10">ATCC 42464 / BCRC 31852 / DSM 1799</strain>
    </source>
</reference>
<evidence type="ECO:0000256" key="6">
    <source>
        <dbReference type="SAM" id="SignalP"/>
    </source>
</evidence>
<keyword evidence="10" id="KW-1185">Reference proteome</keyword>
<evidence type="ECO:0000259" key="7">
    <source>
        <dbReference type="Pfam" id="PF01336"/>
    </source>
</evidence>
<dbReference type="AlphaFoldDB" id="G2Q3H8"/>
<dbReference type="PANTHER" id="PTHR13989:SF16">
    <property type="entry name" value="REPLICATION PROTEIN A2"/>
    <property type="match status" value="1"/>
</dbReference>
<dbReference type="Gene3D" id="1.10.10.10">
    <property type="entry name" value="Winged helix-like DNA-binding domain superfamily/Winged helix DNA-binding domain"/>
    <property type="match status" value="1"/>
</dbReference>
<dbReference type="InterPro" id="IPR004365">
    <property type="entry name" value="NA-bd_OB_tRNA"/>
</dbReference>
<sequence length="370" mass="39008">MLFPSKTWTACPTWVVQVVVASELCESGNEQVSAPYQPQDPTRSICLRGTRKVLAAQARRSASCTCHLAPRHLATHSTPIGSHPAYTGRLLIMTSYGGYQRTGYGAQGGEDGGGFMGASQQGSQGGGSGGKADDTLRPVTIKQLIDCKEAYPGAELAVDGVPTTQVTLVGQVRSVAPQAINVVYRLDDGTGVIDVKKWIDAEKPDSVQQFAPGTYVRVFGRLQSFNNKRQVSAHYIRAIEDFNEVNYHLLEATYVHLALTKGPAGGAGQQHQDDGGDSMFVDGGYGAAGGGGDGGGSVAMQARLGSCSRNAKTVFNYLANAPGTDGVHLNQVASGTGLSAKDIMAATEELLGQGLIYTTQDDETWAILDY</sequence>
<dbReference type="SUPFAM" id="SSF50249">
    <property type="entry name" value="Nucleic acid-binding proteins"/>
    <property type="match status" value="1"/>
</dbReference>
<dbReference type="SUPFAM" id="SSF46785">
    <property type="entry name" value="Winged helix' DNA-binding domain"/>
    <property type="match status" value="1"/>
</dbReference>
<evidence type="ECO:0000256" key="2">
    <source>
        <dbReference type="ARBA" id="ARBA00007815"/>
    </source>
</evidence>
<evidence type="ECO:0000256" key="1">
    <source>
        <dbReference type="ARBA" id="ARBA00004123"/>
    </source>
</evidence>
<dbReference type="HOGENOM" id="CLU_051033_0_1_1"/>
<keyword evidence="3" id="KW-0238">DNA-binding</keyword>
<dbReference type="GO" id="GO:0006289">
    <property type="term" value="P:nucleotide-excision repair"/>
    <property type="evidence" value="ECO:0007669"/>
    <property type="project" value="TreeGrafter"/>
</dbReference>
<dbReference type="InterPro" id="IPR036390">
    <property type="entry name" value="WH_DNA-bd_sf"/>
</dbReference>
<comment type="similarity">
    <text evidence="2">Belongs to the replication factor A protein 2 family.</text>
</comment>
<dbReference type="FunCoup" id="G2Q3H8">
    <property type="interactions" value="809"/>
</dbReference>
<feature type="domain" description="Replication protein A C-terminal" evidence="8">
    <location>
        <begin position="256"/>
        <end position="363"/>
    </location>
</feature>
<dbReference type="InterPro" id="IPR036388">
    <property type="entry name" value="WH-like_DNA-bd_sf"/>
</dbReference>
<gene>
    <name evidence="9" type="ORF">MYCTH_2124177</name>
</gene>
<evidence type="ECO:0000256" key="5">
    <source>
        <dbReference type="SAM" id="MobiDB-lite"/>
    </source>
</evidence>
<dbReference type="InterPro" id="IPR014892">
    <property type="entry name" value="RPA_C"/>
</dbReference>
<dbReference type="InterPro" id="IPR040260">
    <property type="entry name" value="RFA2-like"/>
</dbReference>
<dbReference type="KEGG" id="mtm:MYCTH_2124177"/>
<dbReference type="OMA" id="SFGNKRY"/>
<accession>G2Q3H8</accession>
<dbReference type="GO" id="GO:0035861">
    <property type="term" value="C:site of double-strand break"/>
    <property type="evidence" value="ECO:0007669"/>
    <property type="project" value="TreeGrafter"/>
</dbReference>
<dbReference type="EMBL" id="CP003002">
    <property type="protein sequence ID" value="AEO55238.1"/>
    <property type="molecule type" value="Genomic_DNA"/>
</dbReference>
<dbReference type="GO" id="GO:0005662">
    <property type="term" value="C:DNA replication factor A complex"/>
    <property type="evidence" value="ECO:0007669"/>
    <property type="project" value="TreeGrafter"/>
</dbReference>
<dbReference type="GeneID" id="11508298"/>
<dbReference type="eggNOG" id="KOG3108">
    <property type="taxonomic scope" value="Eukaryota"/>
</dbReference>
<dbReference type="STRING" id="573729.G2Q3H8"/>
<dbReference type="GO" id="GO:0000724">
    <property type="term" value="P:double-strand break repair via homologous recombination"/>
    <property type="evidence" value="ECO:0007669"/>
    <property type="project" value="TreeGrafter"/>
</dbReference>
<evidence type="ECO:0000313" key="9">
    <source>
        <dbReference type="EMBL" id="AEO55238.1"/>
    </source>
</evidence>
<dbReference type="VEuPathDB" id="FungiDB:MYCTH_2124177"/>
<feature type="domain" description="OB" evidence="7">
    <location>
        <begin position="166"/>
        <end position="237"/>
    </location>
</feature>
<feature type="region of interest" description="Disordered" evidence="5">
    <location>
        <begin position="110"/>
        <end position="134"/>
    </location>
</feature>
<dbReference type="CDD" id="cd04478">
    <property type="entry name" value="RPA2_DBD_D"/>
    <property type="match status" value="1"/>
</dbReference>
<evidence type="ECO:0000259" key="8">
    <source>
        <dbReference type="Pfam" id="PF08784"/>
    </source>
</evidence>
<dbReference type="GO" id="GO:0000781">
    <property type="term" value="C:chromosome, telomeric region"/>
    <property type="evidence" value="ECO:0007669"/>
    <property type="project" value="TreeGrafter"/>
</dbReference>
<dbReference type="PANTHER" id="PTHR13989">
    <property type="entry name" value="REPLICATION PROTEIN A-RELATED"/>
    <property type="match status" value="1"/>
</dbReference>
<dbReference type="InterPro" id="IPR012340">
    <property type="entry name" value="NA-bd_OB-fold"/>
</dbReference>
<feature type="chain" id="PRO_5003435217" description="Replication protein A C-terminal domain-containing protein" evidence="6">
    <location>
        <begin position="22"/>
        <end position="370"/>
    </location>
</feature>
<keyword evidence="6" id="KW-0732">Signal</keyword>
<dbReference type="Pfam" id="PF08784">
    <property type="entry name" value="RPA_C"/>
    <property type="match status" value="1"/>
</dbReference>
<dbReference type="Pfam" id="PF01336">
    <property type="entry name" value="tRNA_anti-codon"/>
    <property type="match status" value="1"/>
</dbReference>
<proteinExistence type="inferred from homology"/>
<dbReference type="Gene3D" id="2.40.50.140">
    <property type="entry name" value="Nucleic acid-binding proteins"/>
    <property type="match status" value="1"/>
</dbReference>
<evidence type="ECO:0000256" key="3">
    <source>
        <dbReference type="ARBA" id="ARBA00023125"/>
    </source>
</evidence>
<feature type="signal peptide" evidence="6">
    <location>
        <begin position="1"/>
        <end position="21"/>
    </location>
</feature>
<evidence type="ECO:0000256" key="4">
    <source>
        <dbReference type="ARBA" id="ARBA00023242"/>
    </source>
</evidence>
<evidence type="ECO:0000313" key="10">
    <source>
        <dbReference type="Proteomes" id="UP000007322"/>
    </source>
</evidence>
<dbReference type="RefSeq" id="XP_003660483.1">
    <property type="nucleotide sequence ID" value="XM_003660435.1"/>
</dbReference>
<name>G2Q3H8_THET4</name>
<dbReference type="GO" id="GO:0003697">
    <property type="term" value="F:single-stranded DNA binding"/>
    <property type="evidence" value="ECO:0007669"/>
    <property type="project" value="TreeGrafter"/>
</dbReference>
<keyword evidence="4" id="KW-0539">Nucleus</keyword>
<protein>
    <recommendedName>
        <fullName evidence="11">Replication protein A C-terminal domain-containing protein</fullName>
    </recommendedName>
</protein>
<organism evidence="9 10">
    <name type="scientific">Thermothelomyces thermophilus (strain ATCC 42464 / BCRC 31852 / DSM 1799)</name>
    <name type="common">Sporotrichum thermophile</name>
    <dbReference type="NCBI Taxonomy" id="573729"/>
    <lineage>
        <taxon>Eukaryota</taxon>
        <taxon>Fungi</taxon>
        <taxon>Dikarya</taxon>
        <taxon>Ascomycota</taxon>
        <taxon>Pezizomycotina</taxon>
        <taxon>Sordariomycetes</taxon>
        <taxon>Sordariomycetidae</taxon>
        <taxon>Sordariales</taxon>
        <taxon>Chaetomiaceae</taxon>
        <taxon>Thermothelomyces</taxon>
    </lineage>
</organism>
<dbReference type="OrthoDB" id="25571at2759"/>